<evidence type="ECO:0000313" key="2">
    <source>
        <dbReference type="Proteomes" id="UP000266723"/>
    </source>
</evidence>
<evidence type="ECO:0008006" key="3">
    <source>
        <dbReference type="Google" id="ProtNLM"/>
    </source>
</evidence>
<evidence type="ECO:0000313" key="1">
    <source>
        <dbReference type="EMBL" id="KAF3609879.1"/>
    </source>
</evidence>
<dbReference type="EMBL" id="QGKV02000297">
    <property type="protein sequence ID" value="KAF3609879.1"/>
    <property type="molecule type" value="Genomic_DNA"/>
</dbReference>
<accession>A0ABQ7F1Z9</accession>
<protein>
    <recommendedName>
        <fullName evidence="3">Reverse transcriptase zinc-binding domain-containing protein</fullName>
    </recommendedName>
</protein>
<organism evidence="1 2">
    <name type="scientific">Brassica cretica</name>
    <name type="common">Mustard</name>
    <dbReference type="NCBI Taxonomy" id="69181"/>
    <lineage>
        <taxon>Eukaryota</taxon>
        <taxon>Viridiplantae</taxon>
        <taxon>Streptophyta</taxon>
        <taxon>Embryophyta</taxon>
        <taxon>Tracheophyta</taxon>
        <taxon>Spermatophyta</taxon>
        <taxon>Magnoliopsida</taxon>
        <taxon>eudicotyledons</taxon>
        <taxon>Gunneridae</taxon>
        <taxon>Pentapetalae</taxon>
        <taxon>rosids</taxon>
        <taxon>malvids</taxon>
        <taxon>Brassicales</taxon>
        <taxon>Brassicaceae</taxon>
        <taxon>Brassiceae</taxon>
        <taxon>Brassica</taxon>
    </lineage>
</organism>
<reference evidence="1 2" key="1">
    <citation type="journal article" date="2020" name="BMC Genomics">
        <title>Intraspecific diversification of the crop wild relative Brassica cretica Lam. using demographic model selection.</title>
        <authorList>
            <person name="Kioukis A."/>
            <person name="Michalopoulou V.A."/>
            <person name="Briers L."/>
            <person name="Pirintsos S."/>
            <person name="Studholme D.J."/>
            <person name="Pavlidis P."/>
            <person name="Sarris P.F."/>
        </authorList>
    </citation>
    <scope>NUCLEOTIDE SEQUENCE [LARGE SCALE GENOMIC DNA]</scope>
    <source>
        <strain evidence="2">cv. PFS-1207/04</strain>
    </source>
</reference>
<proteinExistence type="predicted"/>
<dbReference type="Proteomes" id="UP000266723">
    <property type="component" value="Unassembled WGS sequence"/>
</dbReference>
<sequence length="107" mass="12597">MLTCGFSSELWRTVLQRLTPSQPGFPDWNELLSWVKRSSARGPSLLRKIVAQATVYHIWRQQNDTLHNQSFNPASAVFRIIDREIKLIILERRGKRNFKFLLSKWLS</sequence>
<name>A0ABQ7F1Z9_BRACR</name>
<gene>
    <name evidence="1" type="ORF">DY000_02046517</name>
</gene>
<comment type="caution">
    <text evidence="1">The sequence shown here is derived from an EMBL/GenBank/DDBJ whole genome shotgun (WGS) entry which is preliminary data.</text>
</comment>
<keyword evidence="2" id="KW-1185">Reference proteome</keyword>